<dbReference type="Gene3D" id="3.40.30.10">
    <property type="entry name" value="Glutaredoxin"/>
    <property type="match status" value="1"/>
</dbReference>
<dbReference type="InterPro" id="IPR001012">
    <property type="entry name" value="UBX_dom"/>
</dbReference>
<feature type="domain" description="UBX" evidence="7">
    <location>
        <begin position="269"/>
        <end position="351"/>
    </location>
</feature>
<dbReference type="Pfam" id="PF00789">
    <property type="entry name" value="UBX"/>
    <property type="match status" value="1"/>
</dbReference>
<evidence type="ECO:0000256" key="2">
    <source>
        <dbReference type="ARBA" id="ARBA00023230"/>
    </source>
</evidence>
<dbReference type="Gene3D" id="3.10.20.90">
    <property type="entry name" value="Phosphatidylinositol 3-kinase Catalytic Subunit, Chain A, domain 1"/>
    <property type="match status" value="1"/>
</dbReference>
<feature type="compositionally biased region" description="Low complexity" evidence="6">
    <location>
        <begin position="398"/>
        <end position="413"/>
    </location>
</feature>
<feature type="compositionally biased region" description="Low complexity" evidence="6">
    <location>
        <begin position="134"/>
        <end position="151"/>
    </location>
</feature>
<dbReference type="PROSITE" id="PS50053">
    <property type="entry name" value="UBIQUITIN_2"/>
    <property type="match status" value="1"/>
</dbReference>
<keyword evidence="10" id="KW-1185">Reference proteome</keyword>
<reference evidence="9 10" key="1">
    <citation type="journal article" date="2016" name="Genome Biol. Evol.">
        <title>Divergent and convergent evolution of fungal pathogenicity.</title>
        <authorList>
            <person name="Shang Y."/>
            <person name="Xiao G."/>
            <person name="Zheng P."/>
            <person name="Cen K."/>
            <person name="Zhan S."/>
            <person name="Wang C."/>
        </authorList>
    </citation>
    <scope>NUCLEOTIDE SEQUENCE [LARGE SCALE GENOMIC DNA]</scope>
    <source>
        <strain evidence="9 10">RCEF 2490</strain>
    </source>
</reference>
<dbReference type="PANTHER" id="PTHR46424:SF1">
    <property type="entry name" value="UBX DOMAIN-CONTAINING PROTEIN 4"/>
    <property type="match status" value="1"/>
</dbReference>
<name>A0A162INM8_9HYPO</name>
<dbReference type="AlphaFoldDB" id="A0A162INM8"/>
<feature type="compositionally biased region" description="Polar residues" evidence="6">
    <location>
        <begin position="247"/>
        <end position="256"/>
    </location>
</feature>
<dbReference type="Proteomes" id="UP000078544">
    <property type="component" value="Unassembled WGS sequence"/>
</dbReference>
<evidence type="ECO:0000256" key="1">
    <source>
        <dbReference type="ARBA" id="ARBA00004406"/>
    </source>
</evidence>
<dbReference type="SUPFAM" id="SSF54236">
    <property type="entry name" value="Ubiquitin-like"/>
    <property type="match status" value="1"/>
</dbReference>
<dbReference type="OrthoDB" id="2445133at2759"/>
<dbReference type="STRING" id="1081109.A0A162INM8"/>
<gene>
    <name evidence="9" type="ORF">AAL_05682</name>
</gene>
<dbReference type="CDD" id="cd01767">
    <property type="entry name" value="UBX"/>
    <property type="match status" value="1"/>
</dbReference>
<evidence type="ECO:0000256" key="4">
    <source>
        <dbReference type="ARBA" id="ARBA00041575"/>
    </source>
</evidence>
<protein>
    <recommendedName>
        <fullName evidence="4">UBX domain-containing protein 2</fullName>
    </recommendedName>
</protein>
<dbReference type="PROSITE" id="PS50033">
    <property type="entry name" value="UBX"/>
    <property type="match status" value="1"/>
</dbReference>
<evidence type="ECO:0000256" key="6">
    <source>
        <dbReference type="SAM" id="MobiDB-lite"/>
    </source>
</evidence>
<feature type="compositionally biased region" description="Basic and acidic residues" evidence="6">
    <location>
        <begin position="214"/>
        <end position="246"/>
    </location>
</feature>
<keyword evidence="2" id="KW-0834">Unfolded protein response</keyword>
<comment type="subcellular location">
    <subcellularLocation>
        <location evidence="1">Endoplasmic reticulum membrane</location>
        <topology evidence="1">Peripheral membrane protein</topology>
    </subcellularLocation>
</comment>
<dbReference type="InterPro" id="IPR000626">
    <property type="entry name" value="Ubiquitin-like_dom"/>
</dbReference>
<comment type="caution">
    <text evidence="9">The sequence shown here is derived from an EMBL/GenBank/DDBJ whole genome shotgun (WGS) entry which is preliminary data.</text>
</comment>
<dbReference type="GO" id="GO:0006986">
    <property type="term" value="P:response to unfolded protein"/>
    <property type="evidence" value="ECO:0007669"/>
    <property type="project" value="UniProtKB-KW"/>
</dbReference>
<comment type="function">
    <text evidence="5">Involved in endoplasmic reticulum-associated protein degradation (ERAD). Acts as a platform to recruit both UBQLN1 and VCP to the ER during ERAD.</text>
</comment>
<sequence length="471" mass="51529">MFYQGTLQEGISTAVGQQKLVLCFVTNENDESQTWENDYLQDATLKDVVTKQAVALRLMAGSEEAGYLAQIFPLPQTPTIVIMKHGELKEYIAAGTTKEDFLRRVRGSFEGATAVPSAAPETLTESPPRPPPSSQQQQQQSAASNVASSPSTVERSDAVQRVLEDRAAKLQAAKEAAERKAREEREEQKAKPATPASKQAQEQAELVRKSKQQATEERRRILRRIQDDKDERRKQAQDREQQRLERQASSQTSSPLATPLRSERSPVTQAGAFTSVQVRLLDGSTIRSRFETASPVTEVRKWVEEKTPDVRRIPFGFKQLLTPLPNRSIDETEEEKSFGDLGLSPSSTLILVPIRSYATAYNDPSQGVLSRVLGLAMDFLLWVAGVFGVGGGEGGGADASNASSSSSSGGSSSKQTEDAEPSTGAASGTAAQTKKGNVKRLEDTRDRLKDQQLYNGNSLNFEPRPDEDEKS</sequence>
<organism evidence="9 10">
    <name type="scientific">Moelleriella libera RCEF 2490</name>
    <dbReference type="NCBI Taxonomy" id="1081109"/>
    <lineage>
        <taxon>Eukaryota</taxon>
        <taxon>Fungi</taxon>
        <taxon>Dikarya</taxon>
        <taxon>Ascomycota</taxon>
        <taxon>Pezizomycotina</taxon>
        <taxon>Sordariomycetes</taxon>
        <taxon>Hypocreomycetidae</taxon>
        <taxon>Hypocreales</taxon>
        <taxon>Clavicipitaceae</taxon>
        <taxon>Moelleriella</taxon>
    </lineage>
</organism>
<dbReference type="GO" id="GO:0005789">
    <property type="term" value="C:endoplasmic reticulum membrane"/>
    <property type="evidence" value="ECO:0007669"/>
    <property type="project" value="UniProtKB-SubCell"/>
</dbReference>
<dbReference type="SUPFAM" id="SSF52833">
    <property type="entry name" value="Thioredoxin-like"/>
    <property type="match status" value="1"/>
</dbReference>
<dbReference type="EMBL" id="AZGY01000013">
    <property type="protein sequence ID" value="KZZ93297.1"/>
    <property type="molecule type" value="Genomic_DNA"/>
</dbReference>
<comment type="subunit">
    <text evidence="3">Directly interacts with VCP. Interacts with UBQLN1. Forms a complex with VCP and UBQLN1.</text>
</comment>
<dbReference type="SMART" id="SM00166">
    <property type="entry name" value="UBX"/>
    <property type="match status" value="1"/>
</dbReference>
<evidence type="ECO:0000256" key="5">
    <source>
        <dbReference type="ARBA" id="ARBA00046062"/>
    </source>
</evidence>
<feature type="region of interest" description="Disordered" evidence="6">
    <location>
        <begin position="170"/>
        <end position="269"/>
    </location>
</feature>
<dbReference type="InterPro" id="IPR029071">
    <property type="entry name" value="Ubiquitin-like_domsf"/>
</dbReference>
<dbReference type="GO" id="GO:0036503">
    <property type="term" value="P:ERAD pathway"/>
    <property type="evidence" value="ECO:0007669"/>
    <property type="project" value="TreeGrafter"/>
</dbReference>
<evidence type="ECO:0000256" key="3">
    <source>
        <dbReference type="ARBA" id="ARBA00038812"/>
    </source>
</evidence>
<dbReference type="PANTHER" id="PTHR46424">
    <property type="entry name" value="UBX DOMAIN-CONTAINING PROTEIN 4"/>
    <property type="match status" value="1"/>
</dbReference>
<evidence type="ECO:0000313" key="9">
    <source>
        <dbReference type="EMBL" id="KZZ93297.1"/>
    </source>
</evidence>
<feature type="region of interest" description="Disordered" evidence="6">
    <location>
        <begin position="112"/>
        <end position="157"/>
    </location>
</feature>
<proteinExistence type="predicted"/>
<dbReference type="Pfam" id="PF23187">
    <property type="entry name" value="UBX7_N"/>
    <property type="match status" value="1"/>
</dbReference>
<feature type="compositionally biased region" description="Basic and acidic residues" evidence="6">
    <location>
        <begin position="175"/>
        <end position="190"/>
    </location>
</feature>
<feature type="domain" description="Ubiquitin-like" evidence="8">
    <location>
        <begin position="274"/>
        <end position="352"/>
    </location>
</feature>
<evidence type="ECO:0000313" key="10">
    <source>
        <dbReference type="Proteomes" id="UP000078544"/>
    </source>
</evidence>
<evidence type="ECO:0000259" key="7">
    <source>
        <dbReference type="PROSITE" id="PS50033"/>
    </source>
</evidence>
<accession>A0A162INM8</accession>
<feature type="compositionally biased region" description="Low complexity" evidence="6">
    <location>
        <begin position="422"/>
        <end position="431"/>
    </location>
</feature>
<feature type="region of interest" description="Disordered" evidence="6">
    <location>
        <begin position="394"/>
        <end position="471"/>
    </location>
</feature>
<evidence type="ECO:0000259" key="8">
    <source>
        <dbReference type="PROSITE" id="PS50053"/>
    </source>
</evidence>
<feature type="compositionally biased region" description="Basic and acidic residues" evidence="6">
    <location>
        <begin position="439"/>
        <end position="450"/>
    </location>
</feature>
<dbReference type="InterPro" id="IPR036249">
    <property type="entry name" value="Thioredoxin-like_sf"/>
</dbReference>